<dbReference type="InterPro" id="IPR036291">
    <property type="entry name" value="NAD(P)-bd_dom_sf"/>
</dbReference>
<dbReference type="SUPFAM" id="SSF51735">
    <property type="entry name" value="NAD(P)-binding Rossmann-fold domains"/>
    <property type="match status" value="1"/>
</dbReference>
<accession>A0ABQ1Y234</accession>
<reference evidence="2" key="1">
    <citation type="journal article" date="2019" name="Int. J. Syst. Evol. Microbiol.">
        <title>The Global Catalogue of Microorganisms (GCM) 10K type strain sequencing project: providing services to taxonomists for standard genome sequencing and annotation.</title>
        <authorList>
            <consortium name="The Broad Institute Genomics Platform"/>
            <consortium name="The Broad Institute Genome Sequencing Center for Infectious Disease"/>
            <person name="Wu L."/>
            <person name="Ma J."/>
        </authorList>
    </citation>
    <scope>NUCLEOTIDE SEQUENCE [LARGE SCALE GENOMIC DNA]</scope>
    <source>
        <strain evidence="2">CGMCC 1.12769</strain>
    </source>
</reference>
<dbReference type="EMBL" id="BMFT01000001">
    <property type="protein sequence ID" value="GGH09649.1"/>
    <property type="molecule type" value="Genomic_DNA"/>
</dbReference>
<dbReference type="Proteomes" id="UP000659344">
    <property type="component" value="Unassembled WGS sequence"/>
</dbReference>
<protein>
    <submittedName>
        <fullName evidence="1">Epimerase</fullName>
    </submittedName>
</protein>
<keyword evidence="2" id="KW-1185">Reference proteome</keyword>
<organism evidence="1 2">
    <name type="scientific">Paenibacillus segetis</name>
    <dbReference type="NCBI Taxonomy" id="1325360"/>
    <lineage>
        <taxon>Bacteria</taxon>
        <taxon>Bacillati</taxon>
        <taxon>Bacillota</taxon>
        <taxon>Bacilli</taxon>
        <taxon>Bacillales</taxon>
        <taxon>Paenibacillaceae</taxon>
        <taxon>Paenibacillus</taxon>
    </lineage>
</organism>
<evidence type="ECO:0000313" key="1">
    <source>
        <dbReference type="EMBL" id="GGH09649.1"/>
    </source>
</evidence>
<dbReference type="RefSeq" id="WP_373285766.1">
    <property type="nucleotide sequence ID" value="NZ_BMFT01000001.1"/>
</dbReference>
<dbReference type="Gene3D" id="3.40.50.720">
    <property type="entry name" value="NAD(P)-binding Rossmann-like Domain"/>
    <property type="match status" value="1"/>
</dbReference>
<name>A0ABQ1Y234_9BACL</name>
<proteinExistence type="predicted"/>
<evidence type="ECO:0000313" key="2">
    <source>
        <dbReference type="Proteomes" id="UP000659344"/>
    </source>
</evidence>
<comment type="caution">
    <text evidence="1">The sequence shown here is derived from an EMBL/GenBank/DDBJ whole genome shotgun (WGS) entry which is preliminary data.</text>
</comment>
<gene>
    <name evidence="1" type="ORF">GCM10008013_00790</name>
</gene>
<sequence>MTLKTLEELEAKLAEPSTALIKDLTSVDGDILILGVGGKMGPSLARLAQNAIREGGLNKKVIGVSRFSDDAARRELEDAGIETISCNLLNDDELNQLPHADNIIYMAGNKFGTTGREHFTWGMNTYLPGRVAEKYKDSRIVVFSSGNIYPFMSIGSGGANESVSPEPIGEYAQSTLGRERVFEYHSHKNGTPMLFYRLNYANDMRYGVLLEIAKSVNEQRPINLSMGHANVIWQGDANEMALRCLTECTNPPSIMNITGPETMSIRWAAEEFAKRMGKEAIFEGVESEIALLNNASKSHQRFGYPSVSLLQMIDWLAEWIEAGGTTWNKPTHFQERKGKY</sequence>